<reference evidence="1 2" key="1">
    <citation type="journal article" date="2014" name="Genome Announc.">
        <title>Draft Genome Sequence of Streptomyces roseochromogenes subsp. oscitans DS 12.976, Producer of the Aminocoumarin Antibiotic Clorobiocin.</title>
        <authorList>
            <person name="Ruckert C."/>
            <person name="Kalinowski J."/>
            <person name="Heide L."/>
            <person name="Apel A.K."/>
        </authorList>
    </citation>
    <scope>NUCLEOTIDE SEQUENCE [LARGE SCALE GENOMIC DNA]</scope>
    <source>
        <strain evidence="1 2">DS 12.976</strain>
    </source>
</reference>
<evidence type="ECO:0000313" key="1">
    <source>
        <dbReference type="EMBL" id="EST29956.1"/>
    </source>
</evidence>
<gene>
    <name evidence="1" type="ORF">M878_19575</name>
</gene>
<comment type="caution">
    <text evidence="1">The sequence shown here is derived from an EMBL/GenBank/DDBJ whole genome shotgun (WGS) entry which is preliminary data.</text>
</comment>
<organism evidence="1 2">
    <name type="scientific">Streptomyces roseochromogenus subsp. oscitans DS 12.976</name>
    <dbReference type="NCBI Taxonomy" id="1352936"/>
    <lineage>
        <taxon>Bacteria</taxon>
        <taxon>Bacillati</taxon>
        <taxon>Actinomycetota</taxon>
        <taxon>Actinomycetes</taxon>
        <taxon>Kitasatosporales</taxon>
        <taxon>Streptomycetaceae</taxon>
        <taxon>Streptomyces</taxon>
    </lineage>
</organism>
<dbReference type="STRING" id="1352936.M878_19575"/>
<dbReference type="HOGENOM" id="CLU_2195511_0_0_11"/>
<dbReference type="AlphaFoldDB" id="V6KET0"/>
<dbReference type="EMBL" id="AWQX01000170">
    <property type="protein sequence ID" value="EST29956.1"/>
    <property type="molecule type" value="Genomic_DNA"/>
</dbReference>
<proteinExistence type="predicted"/>
<sequence length="108" mass="12388">MFGYWSAARKRLSRRLLPTTKTDEKAMAAPAHRTPLALQALDHVHLVLRQHLGDHMLRGDAQQPDIRFLLASSLYGVPYTRWGYPEWLPCIPLPGIHRKTLRHSGPYP</sequence>
<accession>V6KET0</accession>
<protein>
    <submittedName>
        <fullName evidence="1">Uncharacterized protein</fullName>
    </submittedName>
</protein>
<keyword evidence="2" id="KW-1185">Reference proteome</keyword>
<name>V6KET0_STRRC</name>
<dbReference type="Proteomes" id="UP000017984">
    <property type="component" value="Chromosome"/>
</dbReference>
<evidence type="ECO:0000313" key="2">
    <source>
        <dbReference type="Proteomes" id="UP000017984"/>
    </source>
</evidence>